<dbReference type="AlphaFoldDB" id="A0A0D0DHR4"/>
<sequence>APYRYGDPRDSMRAICGPGVADKVVPLWRLDEEGQSSGIWRYSGHDGLWLGVGNLASSRFGPAEIKAIEAGMFKRSEVTF</sequence>
<dbReference type="Proteomes" id="UP000054538">
    <property type="component" value="Unassembled WGS sequence"/>
</dbReference>
<dbReference type="InParanoid" id="A0A0D0DHR4"/>
<reference evidence="1 2" key="1">
    <citation type="submission" date="2014-04" db="EMBL/GenBank/DDBJ databases">
        <authorList>
            <consortium name="DOE Joint Genome Institute"/>
            <person name="Kuo A."/>
            <person name="Kohler A."/>
            <person name="Jargeat P."/>
            <person name="Nagy L.G."/>
            <person name="Floudas D."/>
            <person name="Copeland A."/>
            <person name="Barry K.W."/>
            <person name="Cichocki N."/>
            <person name="Veneault-Fourrey C."/>
            <person name="LaButti K."/>
            <person name="Lindquist E.A."/>
            <person name="Lipzen A."/>
            <person name="Lundell T."/>
            <person name="Morin E."/>
            <person name="Murat C."/>
            <person name="Sun H."/>
            <person name="Tunlid A."/>
            <person name="Henrissat B."/>
            <person name="Grigoriev I.V."/>
            <person name="Hibbett D.S."/>
            <person name="Martin F."/>
            <person name="Nordberg H.P."/>
            <person name="Cantor M.N."/>
            <person name="Hua S.X."/>
        </authorList>
    </citation>
    <scope>NUCLEOTIDE SEQUENCE [LARGE SCALE GENOMIC DNA]</scope>
    <source>
        <strain evidence="1 2">Ve08.2h10</strain>
    </source>
</reference>
<organism evidence="1 2">
    <name type="scientific">Paxillus rubicundulus Ve08.2h10</name>
    <dbReference type="NCBI Taxonomy" id="930991"/>
    <lineage>
        <taxon>Eukaryota</taxon>
        <taxon>Fungi</taxon>
        <taxon>Dikarya</taxon>
        <taxon>Basidiomycota</taxon>
        <taxon>Agaricomycotina</taxon>
        <taxon>Agaricomycetes</taxon>
        <taxon>Agaricomycetidae</taxon>
        <taxon>Boletales</taxon>
        <taxon>Paxilineae</taxon>
        <taxon>Paxillaceae</taxon>
        <taxon>Paxillus</taxon>
    </lineage>
</organism>
<gene>
    <name evidence="1" type="ORF">PAXRUDRAFT_135469</name>
</gene>
<protein>
    <submittedName>
        <fullName evidence="1">Uncharacterized protein</fullName>
    </submittedName>
</protein>
<dbReference type="HOGENOM" id="CLU_187850_0_0_1"/>
<keyword evidence="2" id="KW-1185">Reference proteome</keyword>
<evidence type="ECO:0000313" key="2">
    <source>
        <dbReference type="Proteomes" id="UP000054538"/>
    </source>
</evidence>
<accession>A0A0D0DHR4</accession>
<evidence type="ECO:0000313" key="1">
    <source>
        <dbReference type="EMBL" id="KIK97832.1"/>
    </source>
</evidence>
<dbReference type="EMBL" id="KN824918">
    <property type="protein sequence ID" value="KIK97832.1"/>
    <property type="molecule type" value="Genomic_DNA"/>
</dbReference>
<dbReference type="STRING" id="930991.A0A0D0DHR4"/>
<dbReference type="OrthoDB" id="2626202at2759"/>
<proteinExistence type="predicted"/>
<feature type="non-terminal residue" evidence="1">
    <location>
        <position position="80"/>
    </location>
</feature>
<reference evidence="2" key="2">
    <citation type="submission" date="2015-01" db="EMBL/GenBank/DDBJ databases">
        <title>Evolutionary Origins and Diversification of the Mycorrhizal Mutualists.</title>
        <authorList>
            <consortium name="DOE Joint Genome Institute"/>
            <consortium name="Mycorrhizal Genomics Consortium"/>
            <person name="Kohler A."/>
            <person name="Kuo A."/>
            <person name="Nagy L.G."/>
            <person name="Floudas D."/>
            <person name="Copeland A."/>
            <person name="Barry K.W."/>
            <person name="Cichocki N."/>
            <person name="Veneault-Fourrey C."/>
            <person name="LaButti K."/>
            <person name="Lindquist E.A."/>
            <person name="Lipzen A."/>
            <person name="Lundell T."/>
            <person name="Morin E."/>
            <person name="Murat C."/>
            <person name="Riley R."/>
            <person name="Ohm R."/>
            <person name="Sun H."/>
            <person name="Tunlid A."/>
            <person name="Henrissat B."/>
            <person name="Grigoriev I.V."/>
            <person name="Hibbett D.S."/>
            <person name="Martin F."/>
        </authorList>
    </citation>
    <scope>NUCLEOTIDE SEQUENCE [LARGE SCALE GENOMIC DNA]</scope>
    <source>
        <strain evidence="2">Ve08.2h10</strain>
    </source>
</reference>
<name>A0A0D0DHR4_9AGAM</name>